<dbReference type="EMBL" id="WKKI01000003">
    <property type="protein sequence ID" value="MRX71272.1"/>
    <property type="molecule type" value="Genomic_DNA"/>
</dbReference>
<dbReference type="EMBL" id="WKKI01000007">
    <property type="protein sequence ID" value="MRX71719.1"/>
    <property type="molecule type" value="Genomic_DNA"/>
</dbReference>
<evidence type="ECO:0000313" key="11">
    <source>
        <dbReference type="EMBL" id="MRX74052.1"/>
    </source>
</evidence>
<dbReference type="Pfam" id="PF12323">
    <property type="entry name" value="HTH_OrfB_IS605"/>
    <property type="match status" value="1"/>
</dbReference>
<dbReference type="EMBL" id="WKKI01000090">
    <property type="protein sequence ID" value="MRX74408.1"/>
    <property type="molecule type" value="Genomic_DNA"/>
</dbReference>
<organism evidence="13 15">
    <name type="scientific">Metabacillus lacus</name>
    <dbReference type="NCBI Taxonomy" id="1983721"/>
    <lineage>
        <taxon>Bacteria</taxon>
        <taxon>Bacillati</taxon>
        <taxon>Bacillota</taxon>
        <taxon>Bacilli</taxon>
        <taxon>Bacillales</taxon>
        <taxon>Bacillaceae</taxon>
        <taxon>Metabacillus</taxon>
    </lineage>
</organism>
<dbReference type="EMBL" id="WKKI01000047">
    <property type="protein sequence ID" value="MRX73847.1"/>
    <property type="molecule type" value="Genomic_DNA"/>
</dbReference>
<dbReference type="EMBL" id="WKKI01000028">
    <property type="protein sequence ID" value="MRX73179.1"/>
    <property type="molecule type" value="Genomic_DNA"/>
</dbReference>
<dbReference type="EMBL" id="WKKI01000079">
    <property type="protein sequence ID" value="MRX74331.1"/>
    <property type="molecule type" value="Genomic_DNA"/>
</dbReference>
<dbReference type="EMBL" id="WKKI01000019">
    <property type="protein sequence ID" value="MRX72697.1"/>
    <property type="molecule type" value="Genomic_DNA"/>
</dbReference>
<feature type="domain" description="Transposase putative helix-turn-helix" evidence="1">
    <location>
        <begin position="1"/>
        <end position="24"/>
    </location>
</feature>
<gene>
    <name evidence="2" type="ORF">GJU40_03680</name>
    <name evidence="3" type="ORF">GJU40_05960</name>
    <name evidence="4" type="ORF">GJU40_11110</name>
    <name evidence="5" type="ORF">GJU40_13600</name>
    <name evidence="6" type="ORF">GJU40_14110</name>
    <name evidence="7" type="ORF">GJU40_14510</name>
    <name evidence="8" type="ORF">GJU40_16870</name>
    <name evidence="9" type="ORF">GJU40_17020</name>
    <name evidence="10" type="ORF">GJU40_17835</name>
    <name evidence="11" type="ORF">GJU40_18170</name>
    <name evidence="12" type="ORF">GJU40_19615</name>
    <name evidence="13" type="ORF">GJU40_19940</name>
    <name evidence="14" type="ORF">GJU40_20025</name>
</gene>
<evidence type="ECO:0000313" key="12">
    <source>
        <dbReference type="EMBL" id="MRX74331.1"/>
    </source>
</evidence>
<evidence type="ECO:0000313" key="5">
    <source>
        <dbReference type="EMBL" id="MRX73179.1"/>
    </source>
</evidence>
<proteinExistence type="predicted"/>
<dbReference type="Proteomes" id="UP000448867">
    <property type="component" value="Unassembled WGS sequence"/>
</dbReference>
<evidence type="ECO:0000313" key="15">
    <source>
        <dbReference type="Proteomes" id="UP000448867"/>
    </source>
</evidence>
<dbReference type="InterPro" id="IPR021027">
    <property type="entry name" value="Transposase_put_HTH"/>
</dbReference>
<evidence type="ECO:0000313" key="10">
    <source>
        <dbReference type="EMBL" id="MRX73994.1"/>
    </source>
</evidence>
<dbReference type="RefSeq" id="WP_154306416.1">
    <property type="nucleotide sequence ID" value="NZ_WKKI01000003.1"/>
</dbReference>
<dbReference type="AlphaFoldDB" id="A0A7X2J2V3"/>
<evidence type="ECO:0000313" key="4">
    <source>
        <dbReference type="EMBL" id="MRX72697.1"/>
    </source>
</evidence>
<dbReference type="EMBL" id="WKKI01000086">
    <property type="protein sequence ID" value="MRX74395.1"/>
    <property type="molecule type" value="Genomic_DNA"/>
</dbReference>
<protein>
    <submittedName>
        <fullName evidence="13">Helix-turn-helix domain-containing protein</fullName>
    </submittedName>
</protein>
<name>A0A7X2J2V3_9BACI</name>
<evidence type="ECO:0000313" key="7">
    <source>
        <dbReference type="EMBL" id="MRX73358.1"/>
    </source>
</evidence>
<evidence type="ECO:0000313" key="13">
    <source>
        <dbReference type="EMBL" id="MRX74395.1"/>
    </source>
</evidence>
<evidence type="ECO:0000313" key="8">
    <source>
        <dbReference type="EMBL" id="MRX73817.1"/>
    </source>
</evidence>
<dbReference type="EMBL" id="WKKI01000030">
    <property type="protein sequence ID" value="MRX73278.1"/>
    <property type="molecule type" value="Genomic_DNA"/>
</dbReference>
<evidence type="ECO:0000313" key="9">
    <source>
        <dbReference type="EMBL" id="MRX73847.1"/>
    </source>
</evidence>
<reference evidence="13 15" key="1">
    <citation type="submission" date="2019-11" db="EMBL/GenBank/DDBJ databases">
        <title>Bacillus lacus genome.</title>
        <authorList>
            <person name="Allen C.J."/>
            <person name="Newman J.D."/>
        </authorList>
    </citation>
    <scope>NUCLEOTIDE SEQUENCE [LARGE SCALE GENOMIC DNA]</scope>
    <source>
        <strain evidence="13 15">KCTC 33946</strain>
    </source>
</reference>
<keyword evidence="15" id="KW-1185">Reference proteome</keyword>
<dbReference type="EMBL" id="WKKI01000055">
    <property type="protein sequence ID" value="MRX73994.1"/>
    <property type="molecule type" value="Genomic_DNA"/>
</dbReference>
<feature type="non-terminal residue" evidence="13">
    <location>
        <position position="24"/>
    </location>
</feature>
<dbReference type="EMBL" id="WKKI01000047">
    <property type="protein sequence ID" value="MRX73817.1"/>
    <property type="molecule type" value="Genomic_DNA"/>
</dbReference>
<dbReference type="EMBL" id="WKKI01000032">
    <property type="protein sequence ID" value="MRX73358.1"/>
    <property type="molecule type" value="Genomic_DNA"/>
</dbReference>
<evidence type="ECO:0000313" key="6">
    <source>
        <dbReference type="EMBL" id="MRX73278.1"/>
    </source>
</evidence>
<comment type="caution">
    <text evidence="13">The sequence shown here is derived from an EMBL/GenBank/DDBJ whole genome shotgun (WGS) entry which is preliminary data.</text>
</comment>
<dbReference type="EMBL" id="WKKI01000058">
    <property type="protein sequence ID" value="MRX74052.1"/>
    <property type="molecule type" value="Genomic_DNA"/>
</dbReference>
<evidence type="ECO:0000313" key="3">
    <source>
        <dbReference type="EMBL" id="MRX71719.1"/>
    </source>
</evidence>
<sequence length="24" mass="2954">MLVKKAFKFRIFPNQKQMELINKT</sequence>
<evidence type="ECO:0000313" key="14">
    <source>
        <dbReference type="EMBL" id="MRX74408.1"/>
    </source>
</evidence>
<accession>A0A7X2J2V3</accession>
<evidence type="ECO:0000259" key="1">
    <source>
        <dbReference type="Pfam" id="PF12323"/>
    </source>
</evidence>
<evidence type="ECO:0000313" key="2">
    <source>
        <dbReference type="EMBL" id="MRX71272.1"/>
    </source>
</evidence>